<organism evidence="2 3">
    <name type="scientific">Portunus trituberculatus</name>
    <name type="common">Swimming crab</name>
    <name type="synonym">Neptunus trituberculatus</name>
    <dbReference type="NCBI Taxonomy" id="210409"/>
    <lineage>
        <taxon>Eukaryota</taxon>
        <taxon>Metazoa</taxon>
        <taxon>Ecdysozoa</taxon>
        <taxon>Arthropoda</taxon>
        <taxon>Crustacea</taxon>
        <taxon>Multicrustacea</taxon>
        <taxon>Malacostraca</taxon>
        <taxon>Eumalacostraca</taxon>
        <taxon>Eucarida</taxon>
        <taxon>Decapoda</taxon>
        <taxon>Pleocyemata</taxon>
        <taxon>Brachyura</taxon>
        <taxon>Eubrachyura</taxon>
        <taxon>Portunoidea</taxon>
        <taxon>Portunidae</taxon>
        <taxon>Portuninae</taxon>
        <taxon>Portunus</taxon>
    </lineage>
</organism>
<reference evidence="2 3" key="1">
    <citation type="submission" date="2019-05" db="EMBL/GenBank/DDBJ databases">
        <title>Another draft genome of Portunus trituberculatus and its Hox gene families provides insights of decapod evolution.</title>
        <authorList>
            <person name="Jeong J.-H."/>
            <person name="Song I."/>
            <person name="Kim S."/>
            <person name="Choi T."/>
            <person name="Kim D."/>
            <person name="Ryu S."/>
            <person name="Kim W."/>
        </authorList>
    </citation>
    <scope>NUCLEOTIDE SEQUENCE [LARGE SCALE GENOMIC DNA]</scope>
    <source>
        <tissue evidence="2">Muscle</tissue>
    </source>
</reference>
<evidence type="ECO:0000313" key="3">
    <source>
        <dbReference type="Proteomes" id="UP000324222"/>
    </source>
</evidence>
<evidence type="ECO:0000313" key="2">
    <source>
        <dbReference type="EMBL" id="MPC97811.1"/>
    </source>
</evidence>
<dbReference type="Proteomes" id="UP000324222">
    <property type="component" value="Unassembled WGS sequence"/>
</dbReference>
<evidence type="ECO:0000256" key="1">
    <source>
        <dbReference type="SAM" id="MobiDB-lite"/>
    </source>
</evidence>
<keyword evidence="3" id="KW-1185">Reference proteome</keyword>
<proteinExistence type="predicted"/>
<name>A0A5B7JI97_PORTR</name>
<gene>
    <name evidence="2" type="ORF">E2C01_093146</name>
</gene>
<protein>
    <submittedName>
        <fullName evidence="2">Uncharacterized protein</fullName>
    </submittedName>
</protein>
<accession>A0A5B7JI97</accession>
<comment type="caution">
    <text evidence="2">The sequence shown here is derived from an EMBL/GenBank/DDBJ whole genome shotgun (WGS) entry which is preliminary data.</text>
</comment>
<dbReference type="EMBL" id="VSRR010111537">
    <property type="protein sequence ID" value="MPC97811.1"/>
    <property type="molecule type" value="Genomic_DNA"/>
</dbReference>
<feature type="region of interest" description="Disordered" evidence="1">
    <location>
        <begin position="1"/>
        <end position="40"/>
    </location>
</feature>
<dbReference type="AlphaFoldDB" id="A0A5B7JI97"/>
<sequence>MKYIFSPASSQPGAVISGDPRQEGRENLAETSGPHVPPRKLLHRYFGGKCRELMRLQLRGCVRGATEGRGATNNSIRMEEEIQKREESSGVYEERVELFAVDKHPE</sequence>